<evidence type="ECO:0000256" key="2">
    <source>
        <dbReference type="ARBA" id="ARBA00001946"/>
    </source>
</evidence>
<keyword evidence="3" id="KW-0479">Metal-binding</keyword>
<protein>
    <recommendedName>
        <fullName evidence="9">NUDIX hydrolase</fullName>
    </recommendedName>
</protein>
<dbReference type="InterPro" id="IPR015797">
    <property type="entry name" value="NUDIX_hydrolase-like_dom_sf"/>
</dbReference>
<evidence type="ECO:0000256" key="1">
    <source>
        <dbReference type="ARBA" id="ARBA00001936"/>
    </source>
</evidence>
<dbReference type="InterPro" id="IPR039121">
    <property type="entry name" value="NUDT19"/>
</dbReference>
<evidence type="ECO:0000256" key="4">
    <source>
        <dbReference type="ARBA" id="ARBA00022801"/>
    </source>
</evidence>
<dbReference type="AlphaFoldDB" id="A0A2W2BTW4"/>
<dbReference type="EMBL" id="QKVK01000004">
    <property type="protein sequence ID" value="PZF76906.1"/>
    <property type="molecule type" value="Genomic_DNA"/>
</dbReference>
<comment type="cofactor">
    <cofactor evidence="2">
        <name>Mg(2+)</name>
        <dbReference type="ChEBI" id="CHEBI:18420"/>
    </cofactor>
</comment>
<accession>A0A2W2BTW4</accession>
<dbReference type="PANTHER" id="PTHR12318">
    <property type="entry name" value="TESTOSTERONE-REGULATED PROTEIN RP2"/>
    <property type="match status" value="1"/>
</dbReference>
<evidence type="ECO:0000256" key="5">
    <source>
        <dbReference type="ARBA" id="ARBA00022842"/>
    </source>
</evidence>
<organism evidence="7 8">
    <name type="scientific">Aestuariivirga litoralis</name>
    <dbReference type="NCBI Taxonomy" id="2650924"/>
    <lineage>
        <taxon>Bacteria</taxon>
        <taxon>Pseudomonadati</taxon>
        <taxon>Pseudomonadota</taxon>
        <taxon>Alphaproteobacteria</taxon>
        <taxon>Hyphomicrobiales</taxon>
        <taxon>Aestuariivirgaceae</taxon>
        <taxon>Aestuariivirga</taxon>
    </lineage>
</organism>
<evidence type="ECO:0008006" key="9">
    <source>
        <dbReference type="Google" id="ProtNLM"/>
    </source>
</evidence>
<dbReference type="Proteomes" id="UP000248795">
    <property type="component" value="Unassembled WGS sequence"/>
</dbReference>
<evidence type="ECO:0000256" key="3">
    <source>
        <dbReference type="ARBA" id="ARBA00022723"/>
    </source>
</evidence>
<name>A0A2W2BTW4_9HYPH</name>
<reference evidence="8" key="1">
    <citation type="submission" date="2018-06" db="EMBL/GenBank/DDBJ databases">
        <title>Aestuariibacter litoralis strain KCTC 52945T.</title>
        <authorList>
            <person name="Li X."/>
            <person name="Salam N."/>
            <person name="Li J.-L."/>
            <person name="Chen Y.-M."/>
            <person name="Yang Z.-W."/>
            <person name="Zhang L.-Y."/>
            <person name="Han M.-X."/>
            <person name="Xiao M."/>
            <person name="Li W.-J."/>
        </authorList>
    </citation>
    <scope>NUCLEOTIDE SEQUENCE [LARGE SCALE GENOMIC DNA]</scope>
    <source>
        <strain evidence="8">KCTC 52945</strain>
    </source>
</reference>
<dbReference type="GO" id="GO:0046872">
    <property type="term" value="F:metal ion binding"/>
    <property type="evidence" value="ECO:0007669"/>
    <property type="project" value="UniProtKB-KW"/>
</dbReference>
<comment type="cofactor">
    <cofactor evidence="1">
        <name>Mn(2+)</name>
        <dbReference type="ChEBI" id="CHEBI:29035"/>
    </cofactor>
</comment>
<dbReference type="GO" id="GO:0016818">
    <property type="term" value="F:hydrolase activity, acting on acid anhydrides, in phosphorus-containing anhydrides"/>
    <property type="evidence" value="ECO:0007669"/>
    <property type="project" value="InterPro"/>
</dbReference>
<gene>
    <name evidence="7" type="ORF">DK847_10620</name>
</gene>
<evidence type="ECO:0000313" key="7">
    <source>
        <dbReference type="EMBL" id="PZF76906.1"/>
    </source>
</evidence>
<comment type="caution">
    <text evidence="7">The sequence shown here is derived from an EMBL/GenBank/DDBJ whole genome shotgun (WGS) entry which is preliminary data.</text>
</comment>
<proteinExistence type="predicted"/>
<keyword evidence="6" id="KW-0464">Manganese</keyword>
<dbReference type="Gene3D" id="3.90.79.10">
    <property type="entry name" value="Nucleoside Triphosphate Pyrophosphohydrolase"/>
    <property type="match status" value="1"/>
</dbReference>
<keyword evidence="4" id="KW-0378">Hydrolase</keyword>
<dbReference type="SUPFAM" id="SSF55811">
    <property type="entry name" value="Nudix"/>
    <property type="match status" value="1"/>
</dbReference>
<evidence type="ECO:0000313" key="8">
    <source>
        <dbReference type="Proteomes" id="UP000248795"/>
    </source>
</evidence>
<keyword evidence="5" id="KW-0460">Magnesium</keyword>
<sequence length="147" mass="16487">MRGKPTETRARGLAYAAVRETWEEAGLLFGRARLEDAPDLSGLTLFMRAITPPGRTRRYDSRFFVADAENLSNIDQPHHDGGGELLTLSWLTLDEIASLDLPLITIDALKRLKPFLDQGRLPPQDCAASFQYYRGKTWVEDEISPAP</sequence>
<evidence type="ECO:0000256" key="6">
    <source>
        <dbReference type="ARBA" id="ARBA00023211"/>
    </source>
</evidence>
<dbReference type="PANTHER" id="PTHR12318:SF0">
    <property type="entry name" value="ACYL-COENZYME A DIPHOSPHATASE NUDT19"/>
    <property type="match status" value="1"/>
</dbReference>
<keyword evidence="8" id="KW-1185">Reference proteome</keyword>